<dbReference type="HOGENOM" id="CLU_3182048_0_0_9"/>
<evidence type="ECO:0000256" key="1">
    <source>
        <dbReference type="SAM" id="Phobius"/>
    </source>
</evidence>
<dbReference type="RefSeq" id="WP_006440352.1">
    <property type="nucleotide sequence ID" value="NZ_DS995356.1"/>
</dbReference>
<protein>
    <submittedName>
        <fullName evidence="2">Uncharacterized protein</fullName>
    </submittedName>
</protein>
<gene>
    <name evidence="2" type="ORF">CLOHIR_01431</name>
</gene>
<reference evidence="2 3" key="2">
    <citation type="submission" date="2008-10" db="EMBL/GenBank/DDBJ databases">
        <title>Draft genome sequence of Clostridium hiranonis (DSM 13275).</title>
        <authorList>
            <person name="Sudarsanam P."/>
            <person name="Ley R."/>
            <person name="Guruge J."/>
            <person name="Turnbaugh P.J."/>
            <person name="Mahowald M."/>
            <person name="Liep D."/>
            <person name="Gordon J."/>
        </authorList>
    </citation>
    <scope>NUCLEOTIDE SEQUENCE [LARGE SCALE GENOMIC DNA]</scope>
    <source>
        <strain evidence="2 3">DSM 13275</strain>
    </source>
</reference>
<dbReference type="EMBL" id="ABWP01000059">
    <property type="protein sequence ID" value="EEA84950.1"/>
    <property type="molecule type" value="Genomic_DNA"/>
</dbReference>
<evidence type="ECO:0000313" key="2">
    <source>
        <dbReference type="EMBL" id="EEA84950.1"/>
    </source>
</evidence>
<organism evidence="2 3">
    <name type="scientific">Peptacetobacter hiranonis (strain DSM 13275 / JCM 10541 / KCTC 15199 / TO-931)</name>
    <name type="common">Clostridium hiranonis</name>
    <dbReference type="NCBI Taxonomy" id="500633"/>
    <lineage>
        <taxon>Bacteria</taxon>
        <taxon>Bacillati</taxon>
        <taxon>Bacillota</taxon>
        <taxon>Clostridia</taxon>
        <taxon>Peptostreptococcales</taxon>
        <taxon>Peptostreptococcaceae</taxon>
        <taxon>Peptacetobacter</taxon>
    </lineage>
</organism>
<sequence length="46" mass="5201">MLGLKILFYAFILTVLIPLATFSVLVTVTLIRAGVEFIKEEFRKGE</sequence>
<keyword evidence="1" id="KW-0812">Transmembrane</keyword>
<comment type="caution">
    <text evidence="2">The sequence shown here is derived from an EMBL/GenBank/DDBJ whole genome shotgun (WGS) entry which is preliminary data.</text>
</comment>
<dbReference type="AlphaFoldDB" id="B6FZX7"/>
<accession>B6FZX7</accession>
<reference evidence="2 3" key="1">
    <citation type="submission" date="2008-09" db="EMBL/GenBank/DDBJ databases">
        <authorList>
            <person name="Fulton L."/>
            <person name="Clifton S."/>
            <person name="Fulton B."/>
            <person name="Xu J."/>
            <person name="Minx P."/>
            <person name="Pepin K.H."/>
            <person name="Johnson M."/>
            <person name="Thiruvilangam P."/>
            <person name="Bhonagiri V."/>
            <person name="Nash W.E."/>
            <person name="Mardis E.R."/>
            <person name="Wilson R.K."/>
        </authorList>
    </citation>
    <scope>NUCLEOTIDE SEQUENCE [LARGE SCALE GENOMIC DNA]</scope>
    <source>
        <strain evidence="2 3">DSM 13275</strain>
    </source>
</reference>
<evidence type="ECO:0000313" key="3">
    <source>
        <dbReference type="Proteomes" id="UP000003178"/>
    </source>
</evidence>
<name>B6FZX7_PEPHT</name>
<proteinExistence type="predicted"/>
<keyword evidence="1" id="KW-1133">Transmembrane helix</keyword>
<keyword evidence="3" id="KW-1185">Reference proteome</keyword>
<keyword evidence="1" id="KW-0472">Membrane</keyword>
<dbReference type="Proteomes" id="UP000003178">
    <property type="component" value="Unassembled WGS sequence"/>
</dbReference>
<feature type="transmembrane region" description="Helical" evidence="1">
    <location>
        <begin position="6"/>
        <end position="31"/>
    </location>
</feature>